<proteinExistence type="predicted"/>
<dbReference type="Pfam" id="PF10074">
    <property type="entry name" value="RovC_DNA-bd"/>
    <property type="match status" value="1"/>
</dbReference>
<dbReference type="InterPro" id="IPR018754">
    <property type="entry name" value="RovC-like_DNA-bd"/>
</dbReference>
<evidence type="ECO:0000259" key="1">
    <source>
        <dbReference type="Pfam" id="PF10074"/>
    </source>
</evidence>
<evidence type="ECO:0000313" key="3">
    <source>
        <dbReference type="EMBL" id="QQB87991.1"/>
    </source>
</evidence>
<dbReference type="AlphaFoldDB" id="A0A410NXM5"/>
<evidence type="ECO:0000313" key="2">
    <source>
        <dbReference type="EMBL" id="QAT14629.1"/>
    </source>
</evidence>
<dbReference type="KEGG" id="bdm:EQG53_09825"/>
<reference evidence="2 4" key="1">
    <citation type="submission" date="2019-01" db="EMBL/GenBank/DDBJ databases">
        <title>Brevundimonas diminuta Genome sequencing and assembly.</title>
        <authorList>
            <person name="Chen H."/>
        </authorList>
    </citation>
    <scope>NUCLEOTIDE SEQUENCE [LARGE SCALE GENOMIC DNA]</scope>
    <source>
        <strain evidence="2">ATCC</strain>
        <strain evidence="4">ATCC(B) 19146</strain>
    </source>
</reference>
<dbReference type="Proteomes" id="UP000287388">
    <property type="component" value="Chromosome"/>
</dbReference>
<dbReference type="EMBL" id="CP035093">
    <property type="protein sequence ID" value="QAT14629.1"/>
    <property type="molecule type" value="Genomic_DNA"/>
</dbReference>
<organism evidence="2 4">
    <name type="scientific">Brevundimonas diminuta</name>
    <name type="common">Pseudomonas diminuta</name>
    <dbReference type="NCBI Taxonomy" id="293"/>
    <lineage>
        <taxon>Bacteria</taxon>
        <taxon>Pseudomonadati</taxon>
        <taxon>Pseudomonadota</taxon>
        <taxon>Alphaproteobacteria</taxon>
        <taxon>Caulobacterales</taxon>
        <taxon>Caulobacteraceae</taxon>
        <taxon>Brevundimonas</taxon>
    </lineage>
</organism>
<dbReference type="Proteomes" id="UP000596117">
    <property type="component" value="Chromosome"/>
</dbReference>
<protein>
    <submittedName>
        <fullName evidence="2">DUF2285 domain-containing protein</fullName>
    </submittedName>
</protein>
<dbReference type="RefSeq" id="WP_128719856.1">
    <property type="nucleotide sequence ID" value="NZ_BJNC01000005.1"/>
</dbReference>
<evidence type="ECO:0000313" key="5">
    <source>
        <dbReference type="Proteomes" id="UP000596117"/>
    </source>
</evidence>
<name>A0A410NXM5_BREDI</name>
<gene>
    <name evidence="2" type="ORF">EQG53_09825</name>
    <name evidence="3" type="ORF">I6H83_12620</name>
</gene>
<feature type="domain" description="T6SS Transcription factor RovC-like DNA binding" evidence="1">
    <location>
        <begin position="80"/>
        <end position="185"/>
    </location>
</feature>
<sequence length="186" mass="19683">MDPRQAAGEAEVYWLPSLDPRIVQLVGDTTGLATTTASSLPARHVRRGDDGAYAKVGPPTGSSTAVSCDGLPPDVLLMALVPLDASAPTRLEALGHFWRGLAGPPSSTLPGDISPARRARLSLTLRAVDGRHARATRREIAEALFGPEAVPDGVAFDDHHLRSRTARLIRDGLAMVAGGYRKLLKP</sequence>
<reference evidence="3 5" key="2">
    <citation type="submission" date="2020-12" db="EMBL/GenBank/DDBJ databases">
        <title>FDA dAtabase for Regulatory Grade micrObial Sequences (FDA-ARGOS): Supporting development and validation of Infectious Disease Dx tests.</title>
        <authorList>
            <person name="Kerrigan L."/>
            <person name="Long C."/>
            <person name="Tallon L."/>
            <person name="Sadzewicz L."/>
            <person name="Zhao X."/>
            <person name="Boylan J."/>
            <person name="Ott S."/>
            <person name="Bowen H."/>
            <person name="Vavikolanu K."/>
            <person name="Mehta A."/>
            <person name="Aluvathingal J."/>
            <person name="Nadendla S."/>
            <person name="Yan Y."/>
            <person name="Sichtig H."/>
        </authorList>
    </citation>
    <scope>NUCLEOTIDE SEQUENCE [LARGE SCALE GENOMIC DNA]</scope>
    <source>
        <strain evidence="3 5">FDAARGOS_1026</strain>
    </source>
</reference>
<keyword evidence="5" id="KW-1185">Reference proteome</keyword>
<accession>A0A410NXM5</accession>
<dbReference type="EMBL" id="CP066026">
    <property type="protein sequence ID" value="QQB87991.1"/>
    <property type="molecule type" value="Genomic_DNA"/>
</dbReference>
<evidence type="ECO:0000313" key="4">
    <source>
        <dbReference type="Proteomes" id="UP000287388"/>
    </source>
</evidence>